<proteinExistence type="predicted"/>
<reference evidence="1" key="1">
    <citation type="submission" date="2021-06" db="EMBL/GenBank/DDBJ databases">
        <authorList>
            <person name="Kallberg Y."/>
            <person name="Tangrot J."/>
            <person name="Rosling A."/>
        </authorList>
    </citation>
    <scope>NUCLEOTIDE SEQUENCE</scope>
    <source>
        <strain evidence="1">IL203A</strain>
    </source>
</reference>
<dbReference type="EMBL" id="CAJVPU010010346">
    <property type="protein sequence ID" value="CAG8604768.1"/>
    <property type="molecule type" value="Genomic_DNA"/>
</dbReference>
<dbReference type="Proteomes" id="UP000789702">
    <property type="component" value="Unassembled WGS sequence"/>
</dbReference>
<feature type="non-terminal residue" evidence="1">
    <location>
        <position position="1"/>
    </location>
</feature>
<evidence type="ECO:0000313" key="2">
    <source>
        <dbReference type="Proteomes" id="UP000789702"/>
    </source>
</evidence>
<accession>A0ACA9MQF0</accession>
<protein>
    <submittedName>
        <fullName evidence="1">15733_t:CDS:1</fullName>
    </submittedName>
</protein>
<comment type="caution">
    <text evidence="1">The sequence shown here is derived from an EMBL/GenBank/DDBJ whole genome shotgun (WGS) entry which is preliminary data.</text>
</comment>
<sequence>SLKDQCQTTDPVLEDALEALDFLDSIQVDEFLAIAKENIVYEVPSDDQVITELVKTFRTNNPIVIDLEDADDSCEIPMVNANMANTSLKTVRMFLLQEEGTEEYINILRKIENFIRGTK</sequence>
<keyword evidence="2" id="KW-1185">Reference proteome</keyword>
<feature type="non-terminal residue" evidence="1">
    <location>
        <position position="119"/>
    </location>
</feature>
<name>A0ACA9MQF0_9GLOM</name>
<evidence type="ECO:0000313" key="1">
    <source>
        <dbReference type="EMBL" id="CAG8604768.1"/>
    </source>
</evidence>
<organism evidence="1 2">
    <name type="scientific">Dentiscutata heterogama</name>
    <dbReference type="NCBI Taxonomy" id="1316150"/>
    <lineage>
        <taxon>Eukaryota</taxon>
        <taxon>Fungi</taxon>
        <taxon>Fungi incertae sedis</taxon>
        <taxon>Mucoromycota</taxon>
        <taxon>Glomeromycotina</taxon>
        <taxon>Glomeromycetes</taxon>
        <taxon>Diversisporales</taxon>
        <taxon>Gigasporaceae</taxon>
        <taxon>Dentiscutata</taxon>
    </lineage>
</organism>
<gene>
    <name evidence="1" type="ORF">DHETER_LOCUS7397</name>
</gene>